<dbReference type="PANTHER" id="PTHR35527:SF2">
    <property type="entry name" value="HYDROLASE"/>
    <property type="match status" value="1"/>
</dbReference>
<dbReference type="SUPFAM" id="SSF56235">
    <property type="entry name" value="N-terminal nucleophile aminohydrolases (Ntn hydrolases)"/>
    <property type="match status" value="1"/>
</dbReference>
<dbReference type="Pfam" id="PF00031">
    <property type="entry name" value="Cystatin"/>
    <property type="match status" value="1"/>
</dbReference>
<dbReference type="Pfam" id="PF02275">
    <property type="entry name" value="CBAH"/>
    <property type="match status" value="1"/>
</dbReference>
<keyword evidence="2 6" id="KW-0378">Hydrolase</keyword>
<reference evidence="6 7" key="1">
    <citation type="submission" date="2020-07" db="EMBL/GenBank/DDBJ databases">
        <title>Complete genome sequence of Chitinibacter sp. 2T18.</title>
        <authorList>
            <person name="Bae J.-W."/>
            <person name="Choi J.-W."/>
        </authorList>
    </citation>
    <scope>NUCLEOTIDE SEQUENCE [LARGE SCALE GENOMIC DNA]</scope>
    <source>
        <strain evidence="6 7">2T18</strain>
    </source>
</reference>
<evidence type="ECO:0000256" key="2">
    <source>
        <dbReference type="ARBA" id="ARBA00022801"/>
    </source>
</evidence>
<dbReference type="InterPro" id="IPR000010">
    <property type="entry name" value="Cystatin_dom"/>
</dbReference>
<dbReference type="InterPro" id="IPR029055">
    <property type="entry name" value="Ntn_hydrolases_N"/>
</dbReference>
<evidence type="ECO:0000256" key="1">
    <source>
        <dbReference type="ARBA" id="ARBA00006625"/>
    </source>
</evidence>
<sequence length="464" mass="51302">MKSKLRRSWKFAHKLISTSVATALLAITPLQQAQACTGITLQAQDGAYIFARTQEWGTFDLRSRVTIIPRNYALQTTLEDGKKGVGWKTKYGVVGLDVVEKDYLIDGMNEKGLTVNLFYQEGYTEYAKYDPSKAATSIPVLALAPYLLSNFQSIDEVRAAMAKLNVIGVRVEAIGGVPPVHLMVTDHTGKAVVIEFTNGITKLHDAPLGIVTNGPNYDWHINNLLNYTSLDVPLPHRKADDIKSLKFGAGARLFGLPGDLTSPSRFLRAAAYASTARKTVDGPETMYEAFRILDNFNLTVGTAAAEGGGEVNQEGMRSSTIWTTAYDTKNLVLQYHTQHNRRIRQLDFKTVNFDAKEVVRIPLDREKAQDIEYLNPSNSSQNIMSLAGGWSAAEVDQLAMDAANFAVSKDSSSAKLKRIIEVKKQVVKGANYFINYELDDGSVWDAIVYRDLTGEFSLKQSAKR</sequence>
<accession>A0A7H9BJU5</accession>
<comment type="similarity">
    <text evidence="1">Belongs to the peptidase C59 family.</text>
</comment>
<dbReference type="PANTHER" id="PTHR35527">
    <property type="entry name" value="CHOLOYLGLYCINE HYDROLASE"/>
    <property type="match status" value="1"/>
</dbReference>
<dbReference type="AlphaFoldDB" id="A0A7H9BJU5"/>
<feature type="domain" description="Cystatin" evidence="4">
    <location>
        <begin position="404"/>
        <end position="443"/>
    </location>
</feature>
<dbReference type="EMBL" id="CP058627">
    <property type="protein sequence ID" value="QLG88749.1"/>
    <property type="molecule type" value="Genomic_DNA"/>
</dbReference>
<proteinExistence type="inferred from homology"/>
<organism evidence="6 7">
    <name type="scientific">Chitinibacter bivalviorum</name>
    <dbReference type="NCBI Taxonomy" id="2739434"/>
    <lineage>
        <taxon>Bacteria</taxon>
        <taxon>Pseudomonadati</taxon>
        <taxon>Pseudomonadota</taxon>
        <taxon>Betaproteobacteria</taxon>
        <taxon>Neisseriales</taxon>
        <taxon>Chitinibacteraceae</taxon>
        <taxon>Chitinibacter</taxon>
    </lineage>
</organism>
<dbReference type="GO" id="GO:0004869">
    <property type="term" value="F:cysteine-type endopeptidase inhibitor activity"/>
    <property type="evidence" value="ECO:0007669"/>
    <property type="project" value="InterPro"/>
</dbReference>
<dbReference type="SUPFAM" id="SSF54403">
    <property type="entry name" value="Cystatin/monellin"/>
    <property type="match status" value="1"/>
</dbReference>
<name>A0A7H9BJU5_9NEIS</name>
<gene>
    <name evidence="6" type="ORF">HQ393_11175</name>
</gene>
<dbReference type="InterPro" id="IPR046350">
    <property type="entry name" value="Cystatin_sf"/>
</dbReference>
<dbReference type="KEGG" id="chiz:HQ393_11175"/>
<dbReference type="RefSeq" id="WP_179355252.1">
    <property type="nucleotide sequence ID" value="NZ_CP058627.1"/>
</dbReference>
<feature type="domain" description="Choloylglycine hydrolase/NAAA C-terminal" evidence="5">
    <location>
        <begin position="36"/>
        <end position="359"/>
    </location>
</feature>
<dbReference type="InterPro" id="IPR029132">
    <property type="entry name" value="CBAH/NAAA_C"/>
</dbReference>
<dbReference type="Proteomes" id="UP000509597">
    <property type="component" value="Chromosome"/>
</dbReference>
<protein>
    <submittedName>
        <fullName evidence="6">Linear amide C-N hydrolase</fullName>
    </submittedName>
</protein>
<dbReference type="InterPro" id="IPR052193">
    <property type="entry name" value="Peptidase_C59"/>
</dbReference>
<evidence type="ECO:0000256" key="3">
    <source>
        <dbReference type="SAM" id="SignalP"/>
    </source>
</evidence>
<keyword evidence="7" id="KW-1185">Reference proteome</keyword>
<evidence type="ECO:0000259" key="4">
    <source>
        <dbReference type="Pfam" id="PF00031"/>
    </source>
</evidence>
<dbReference type="CDD" id="cd00042">
    <property type="entry name" value="CY"/>
    <property type="match status" value="1"/>
</dbReference>
<dbReference type="GO" id="GO:0016787">
    <property type="term" value="F:hydrolase activity"/>
    <property type="evidence" value="ECO:0007669"/>
    <property type="project" value="UniProtKB-KW"/>
</dbReference>
<evidence type="ECO:0000313" key="7">
    <source>
        <dbReference type="Proteomes" id="UP000509597"/>
    </source>
</evidence>
<dbReference type="Gene3D" id="3.10.450.10">
    <property type="match status" value="1"/>
</dbReference>
<evidence type="ECO:0000259" key="5">
    <source>
        <dbReference type="Pfam" id="PF02275"/>
    </source>
</evidence>
<keyword evidence="3" id="KW-0732">Signal</keyword>
<feature type="signal peptide" evidence="3">
    <location>
        <begin position="1"/>
        <end position="35"/>
    </location>
</feature>
<feature type="chain" id="PRO_5028893817" evidence="3">
    <location>
        <begin position="36"/>
        <end position="464"/>
    </location>
</feature>
<evidence type="ECO:0000313" key="6">
    <source>
        <dbReference type="EMBL" id="QLG88749.1"/>
    </source>
</evidence>
<dbReference type="Gene3D" id="3.60.60.10">
    <property type="entry name" value="Penicillin V Acylase, Chain A"/>
    <property type="match status" value="1"/>
</dbReference>